<organism evidence="1 2">
    <name type="scientific">Pistacia integerrima</name>
    <dbReference type="NCBI Taxonomy" id="434235"/>
    <lineage>
        <taxon>Eukaryota</taxon>
        <taxon>Viridiplantae</taxon>
        <taxon>Streptophyta</taxon>
        <taxon>Embryophyta</taxon>
        <taxon>Tracheophyta</taxon>
        <taxon>Spermatophyta</taxon>
        <taxon>Magnoliopsida</taxon>
        <taxon>eudicotyledons</taxon>
        <taxon>Gunneridae</taxon>
        <taxon>Pentapetalae</taxon>
        <taxon>rosids</taxon>
        <taxon>malvids</taxon>
        <taxon>Sapindales</taxon>
        <taxon>Anacardiaceae</taxon>
        <taxon>Pistacia</taxon>
    </lineage>
</organism>
<accession>A0ACC0XGD1</accession>
<name>A0ACC0XGD1_9ROSI</name>
<evidence type="ECO:0000313" key="1">
    <source>
        <dbReference type="EMBL" id="KAJ0017170.1"/>
    </source>
</evidence>
<gene>
    <name evidence="1" type="ORF">Pint_10873</name>
</gene>
<proteinExistence type="predicted"/>
<dbReference type="EMBL" id="CM047747">
    <property type="protein sequence ID" value="KAJ0017170.1"/>
    <property type="molecule type" value="Genomic_DNA"/>
</dbReference>
<protein>
    <submittedName>
        <fullName evidence="1">Uncharacterized protein</fullName>
    </submittedName>
</protein>
<dbReference type="Proteomes" id="UP001163603">
    <property type="component" value="Chromosome 12"/>
</dbReference>
<sequence>MCAFFSLQFDFCQTTNQLFLLLCSFSFTILFYSGPFVVDHNWHG</sequence>
<comment type="caution">
    <text evidence="1">The sequence shown here is derived from an EMBL/GenBank/DDBJ whole genome shotgun (WGS) entry which is preliminary data.</text>
</comment>
<evidence type="ECO:0000313" key="2">
    <source>
        <dbReference type="Proteomes" id="UP001163603"/>
    </source>
</evidence>
<reference evidence="2" key="1">
    <citation type="journal article" date="2023" name="G3 (Bethesda)">
        <title>Genome assembly and association tests identify interacting loci associated with vigor, precocity, and sex in interspecific pistachio rootstocks.</title>
        <authorList>
            <person name="Palmer W."/>
            <person name="Jacygrad E."/>
            <person name="Sagayaradj S."/>
            <person name="Cavanaugh K."/>
            <person name="Han R."/>
            <person name="Bertier L."/>
            <person name="Beede B."/>
            <person name="Kafkas S."/>
            <person name="Golino D."/>
            <person name="Preece J."/>
            <person name="Michelmore R."/>
        </authorList>
    </citation>
    <scope>NUCLEOTIDE SEQUENCE [LARGE SCALE GENOMIC DNA]</scope>
</reference>
<keyword evidence="2" id="KW-1185">Reference proteome</keyword>